<dbReference type="PANTHER" id="PTHR43818">
    <property type="entry name" value="BCDNA.GH03377"/>
    <property type="match status" value="1"/>
</dbReference>
<dbReference type="InterPro" id="IPR000683">
    <property type="entry name" value="Gfo/Idh/MocA-like_OxRdtase_N"/>
</dbReference>
<dbReference type="InterPro" id="IPR050463">
    <property type="entry name" value="Gfo/Idh/MocA_oxidrdct_glycsds"/>
</dbReference>
<dbReference type="GO" id="GO:0000166">
    <property type="term" value="F:nucleotide binding"/>
    <property type="evidence" value="ECO:0007669"/>
    <property type="project" value="InterPro"/>
</dbReference>
<evidence type="ECO:0000313" key="8">
    <source>
        <dbReference type="Proteomes" id="UP000648535"/>
    </source>
</evidence>
<dbReference type="Pfam" id="PF22725">
    <property type="entry name" value="GFO_IDH_MocA_C3"/>
    <property type="match status" value="1"/>
</dbReference>
<name>A0A8H9GDF0_9MICO</name>
<proteinExistence type="predicted"/>
<evidence type="ECO:0000259" key="5">
    <source>
        <dbReference type="Pfam" id="PF22725"/>
    </source>
</evidence>
<dbReference type="Proteomes" id="UP000648535">
    <property type="component" value="Unassembled WGS sequence"/>
</dbReference>
<feature type="region of interest" description="Disordered" evidence="3">
    <location>
        <begin position="384"/>
        <end position="407"/>
    </location>
</feature>
<evidence type="ECO:0000256" key="2">
    <source>
        <dbReference type="ARBA" id="ARBA00023027"/>
    </source>
</evidence>
<sequence length="407" mass="41842">MTDTAANAAPADTTTADTAANAAPADATTPESATAADGARRTGPVGVGVIGAGVISDQYLSNLTVFPDVRVLFIADIDLPRAAAQAEKWGVPGSGTVEELLAHNDIEIVVNLTIPAAHVEVAQQVLAAGKHVWGEKPYALDRESATQLRDAAVAAGTTVSVAPDTFLGAGLQTALRTIRDGRIGAPLNGLTLFQSPGPESWHPSPEFLFAVGAGPLFDIGPYYLTTLVQVFGPVSKVTATASKARATRVIGSGPKAGTEFPVEVPTNHSALIEFEGGGSAQSVFSFESTRGRTGFVEIAGETGTVVFPDPNEFDGDTELYAAGAEEPETMPAVGSTYSRGTGVVDLARSIRAGVGNRVPGALAFHVLDVMVSIAESAERGEPVLVESTVDPSPTLPEGWDPAESTLA</sequence>
<dbReference type="InterPro" id="IPR055170">
    <property type="entry name" value="GFO_IDH_MocA-like_dom"/>
</dbReference>
<dbReference type="GO" id="GO:0016491">
    <property type="term" value="F:oxidoreductase activity"/>
    <property type="evidence" value="ECO:0007669"/>
    <property type="project" value="UniProtKB-KW"/>
</dbReference>
<dbReference type="RefSeq" id="WP_229728006.1">
    <property type="nucleotide sequence ID" value="NZ_BMOI01000009.1"/>
</dbReference>
<dbReference type="Gene3D" id="3.40.50.720">
    <property type="entry name" value="NAD(P)-binding Rossmann-like Domain"/>
    <property type="match status" value="1"/>
</dbReference>
<dbReference type="PANTHER" id="PTHR43818:SF11">
    <property type="entry name" value="BCDNA.GH03377"/>
    <property type="match status" value="1"/>
</dbReference>
<evidence type="ECO:0000313" key="6">
    <source>
        <dbReference type="EMBL" id="GGL03588.1"/>
    </source>
</evidence>
<evidence type="ECO:0000256" key="3">
    <source>
        <dbReference type="SAM" id="MobiDB-lite"/>
    </source>
</evidence>
<evidence type="ECO:0000256" key="1">
    <source>
        <dbReference type="ARBA" id="ARBA00023002"/>
    </source>
</evidence>
<protein>
    <submittedName>
        <fullName evidence="7">Dehydrogenase</fullName>
    </submittedName>
    <submittedName>
        <fullName evidence="6">Oxidoreductase</fullName>
    </submittedName>
</protein>
<dbReference type="Proteomes" id="UP000746584">
    <property type="component" value="Unassembled WGS sequence"/>
</dbReference>
<feature type="region of interest" description="Disordered" evidence="3">
    <location>
        <begin position="1"/>
        <end position="40"/>
    </location>
</feature>
<feature type="domain" description="Gfo/Idh/MocA-like oxidoreductase N-terminal" evidence="4">
    <location>
        <begin position="46"/>
        <end position="161"/>
    </location>
</feature>
<feature type="compositionally biased region" description="Low complexity" evidence="3">
    <location>
        <begin position="1"/>
        <end position="30"/>
    </location>
</feature>
<dbReference type="EMBL" id="JAFBCG010000001">
    <property type="protein sequence ID" value="MBM7802190.1"/>
    <property type="molecule type" value="Genomic_DNA"/>
</dbReference>
<organism evidence="6 8">
    <name type="scientific">Curtobacterium luteum</name>
    <dbReference type="NCBI Taxonomy" id="33881"/>
    <lineage>
        <taxon>Bacteria</taxon>
        <taxon>Bacillati</taxon>
        <taxon>Actinomycetota</taxon>
        <taxon>Actinomycetes</taxon>
        <taxon>Micrococcales</taxon>
        <taxon>Microbacteriaceae</taxon>
        <taxon>Curtobacterium</taxon>
    </lineage>
</organism>
<evidence type="ECO:0000313" key="7">
    <source>
        <dbReference type="EMBL" id="MBM7802190.1"/>
    </source>
</evidence>
<dbReference type="Pfam" id="PF01408">
    <property type="entry name" value="GFO_IDH_MocA"/>
    <property type="match status" value="1"/>
</dbReference>
<keyword evidence="1" id="KW-0560">Oxidoreductase</keyword>
<reference evidence="6" key="2">
    <citation type="submission" date="2020-09" db="EMBL/GenBank/DDBJ databases">
        <authorList>
            <person name="Sun Q."/>
            <person name="Ohkuma M."/>
        </authorList>
    </citation>
    <scope>NUCLEOTIDE SEQUENCE</scope>
    <source>
        <strain evidence="6">JCM 1480</strain>
    </source>
</reference>
<dbReference type="EMBL" id="BMOI01000009">
    <property type="protein sequence ID" value="GGL03588.1"/>
    <property type="molecule type" value="Genomic_DNA"/>
</dbReference>
<comment type="caution">
    <text evidence="6">The sequence shown here is derived from an EMBL/GenBank/DDBJ whole genome shotgun (WGS) entry which is preliminary data.</text>
</comment>
<feature type="domain" description="GFO/IDH/MocA-like oxidoreductase" evidence="5">
    <location>
        <begin position="172"/>
        <end position="305"/>
    </location>
</feature>
<gene>
    <name evidence="6" type="ORF">GCM10009769_22160</name>
    <name evidence="7" type="ORF">JOE58_001441</name>
</gene>
<evidence type="ECO:0000259" key="4">
    <source>
        <dbReference type="Pfam" id="PF01408"/>
    </source>
</evidence>
<evidence type="ECO:0000313" key="9">
    <source>
        <dbReference type="Proteomes" id="UP000746584"/>
    </source>
</evidence>
<keyword evidence="9" id="KW-1185">Reference proteome</keyword>
<dbReference type="Gene3D" id="3.30.360.10">
    <property type="entry name" value="Dihydrodipicolinate Reductase, domain 2"/>
    <property type="match status" value="1"/>
</dbReference>
<reference evidence="6" key="1">
    <citation type="journal article" date="2014" name="Int. J. Syst. Evol. Microbiol.">
        <title>Complete genome sequence of Corynebacterium casei LMG S-19264T (=DSM 44701T), isolated from a smear-ripened cheese.</title>
        <authorList>
            <consortium name="US DOE Joint Genome Institute (JGI-PGF)"/>
            <person name="Walter F."/>
            <person name="Albersmeier A."/>
            <person name="Kalinowski J."/>
            <person name="Ruckert C."/>
        </authorList>
    </citation>
    <scope>NUCLEOTIDE SEQUENCE</scope>
    <source>
        <strain evidence="6">JCM 1480</strain>
    </source>
</reference>
<dbReference type="SUPFAM" id="SSF55347">
    <property type="entry name" value="Glyceraldehyde-3-phosphate dehydrogenase-like, C-terminal domain"/>
    <property type="match status" value="1"/>
</dbReference>
<keyword evidence="2" id="KW-0520">NAD</keyword>
<reference evidence="7 9" key="3">
    <citation type="submission" date="2021-01" db="EMBL/GenBank/DDBJ databases">
        <title>Sequencing the genomes of 1000 actinobacteria strains.</title>
        <authorList>
            <person name="Klenk H.-P."/>
        </authorList>
    </citation>
    <scope>NUCLEOTIDE SEQUENCE [LARGE SCALE GENOMIC DNA]</scope>
    <source>
        <strain evidence="7 9">DSM 20542</strain>
    </source>
</reference>
<dbReference type="SUPFAM" id="SSF51735">
    <property type="entry name" value="NAD(P)-binding Rossmann-fold domains"/>
    <property type="match status" value="1"/>
</dbReference>
<dbReference type="InterPro" id="IPR036291">
    <property type="entry name" value="NAD(P)-bd_dom_sf"/>
</dbReference>
<accession>A0A8H9GDF0</accession>
<dbReference type="AlphaFoldDB" id="A0A8H9GDF0"/>